<evidence type="ECO:0000313" key="1">
    <source>
        <dbReference type="EMBL" id="KAF3529359.1"/>
    </source>
</evidence>
<dbReference type="EMBL" id="QGKV02001507">
    <property type="protein sequence ID" value="KAF3529359.1"/>
    <property type="molecule type" value="Genomic_DNA"/>
</dbReference>
<dbReference type="Proteomes" id="UP000266723">
    <property type="component" value="Unassembled WGS sequence"/>
</dbReference>
<keyword evidence="2" id="KW-1185">Reference proteome</keyword>
<reference evidence="1 2" key="1">
    <citation type="journal article" date="2020" name="BMC Genomics">
        <title>Intraspecific diversification of the crop wild relative Brassica cretica Lam. using demographic model selection.</title>
        <authorList>
            <person name="Kioukis A."/>
            <person name="Michalopoulou V.A."/>
            <person name="Briers L."/>
            <person name="Pirintsos S."/>
            <person name="Studholme D.J."/>
            <person name="Pavlidis P."/>
            <person name="Sarris P.F."/>
        </authorList>
    </citation>
    <scope>NUCLEOTIDE SEQUENCE [LARGE SCALE GENOMIC DNA]</scope>
    <source>
        <strain evidence="2">cv. PFS-1207/04</strain>
    </source>
</reference>
<proteinExistence type="predicted"/>
<organism evidence="1 2">
    <name type="scientific">Brassica cretica</name>
    <name type="common">Mustard</name>
    <dbReference type="NCBI Taxonomy" id="69181"/>
    <lineage>
        <taxon>Eukaryota</taxon>
        <taxon>Viridiplantae</taxon>
        <taxon>Streptophyta</taxon>
        <taxon>Embryophyta</taxon>
        <taxon>Tracheophyta</taxon>
        <taxon>Spermatophyta</taxon>
        <taxon>Magnoliopsida</taxon>
        <taxon>eudicotyledons</taxon>
        <taxon>Gunneridae</taxon>
        <taxon>Pentapetalae</taxon>
        <taxon>rosids</taxon>
        <taxon>malvids</taxon>
        <taxon>Brassicales</taxon>
        <taxon>Brassicaceae</taxon>
        <taxon>Brassiceae</taxon>
        <taxon>Brassica</taxon>
    </lineage>
</organism>
<comment type="caution">
    <text evidence="1">The sequence shown here is derived from an EMBL/GenBank/DDBJ whole genome shotgun (WGS) entry which is preliminary data.</text>
</comment>
<gene>
    <name evidence="1" type="ORF">DY000_02040075</name>
</gene>
<protein>
    <submittedName>
        <fullName evidence="1">Uncharacterized protein</fullName>
    </submittedName>
</protein>
<name>A0ABQ7BA10_BRACR</name>
<evidence type="ECO:0000313" key="2">
    <source>
        <dbReference type="Proteomes" id="UP000266723"/>
    </source>
</evidence>
<accession>A0ABQ7BA10</accession>
<sequence>MSPRGMVSIDVRVELSIVALSQVSIDVVEVVSIDDVRFSLRIERFKRAGSEKMCNSSLFLLLLIVGHKICLAHIMASPPIDGKGAPSIDGKGSPSIDSPSFPRQFPLARQTDHSSLCTQKAPKDTKITTFLQIVHNLSGDSVSIDVRGGISIDVGWVWAFEGRVVSVDNGRRVSFDEQVLLSIDVLRLPLRMVRSRSAGSEKRSVCSLLLLVLLGMHLKTQ</sequence>